<dbReference type="SUPFAM" id="SSF55486">
    <property type="entry name" value="Metalloproteases ('zincins'), catalytic domain"/>
    <property type="match status" value="1"/>
</dbReference>
<dbReference type="Proteomes" id="UP000078507">
    <property type="component" value="Unassembled WGS sequence"/>
</dbReference>
<protein>
    <recommendedName>
        <fullName evidence="3">Peptidase M4 C-terminal domain-containing protein</fullName>
    </recommendedName>
</protein>
<evidence type="ECO:0008006" key="3">
    <source>
        <dbReference type="Google" id="ProtNLM"/>
    </source>
</evidence>
<sequence length="394" mass="44625">MRLLRDDALESGDTRLGTRFWIFPQPPFIPGYEQPDRVWLPIPRDEIDPGPGDARMYVVDPLYDKEPYGFDRLPPFGGATLPPARPGPDRHFDNIAPNSRAFLAVHAYACAHFVLNVWQGYIGRPIRWFFDQTFPRLEIVAFVNWDNAQAGYGFLELGRSESDGIRRPYALNLDTIAHEVGHLILLSETGIPTTMSREADFFPFSEAFSDVVSLISFLHFDSAIDRLLRRTRGNLLLYNELNRFAETSPETQIRLATNFRRMSEVTREVHDRALPFIGAIFDAIVELYHRELVARDCADMRLLDIDLRHLEQDDFERFRDATAEAFSVKPMIFGLALRAARDAVGQALAASLRTIDPNMVQLGQAARAVIAAADGPAAAALESNFAWREIISFR</sequence>
<keyword evidence="2" id="KW-1185">Reference proteome</keyword>
<organism evidence="1 2">
    <name type="scientific">Sinorhizobium saheli</name>
    <dbReference type="NCBI Taxonomy" id="36856"/>
    <lineage>
        <taxon>Bacteria</taxon>
        <taxon>Pseudomonadati</taxon>
        <taxon>Pseudomonadota</taxon>
        <taxon>Alphaproteobacteria</taxon>
        <taxon>Hyphomicrobiales</taxon>
        <taxon>Rhizobiaceae</taxon>
        <taxon>Sinorhizobium/Ensifer group</taxon>
        <taxon>Sinorhizobium</taxon>
    </lineage>
</organism>
<gene>
    <name evidence="1" type="ORF">ATB98_22950</name>
</gene>
<dbReference type="AlphaFoldDB" id="A0A178XG23"/>
<name>A0A178XG23_SINSA</name>
<accession>A0A178XG23</accession>
<evidence type="ECO:0000313" key="2">
    <source>
        <dbReference type="Proteomes" id="UP000078507"/>
    </source>
</evidence>
<comment type="caution">
    <text evidence="1">The sequence shown here is derived from an EMBL/GenBank/DDBJ whole genome shotgun (WGS) entry which is preliminary data.</text>
</comment>
<proteinExistence type="predicted"/>
<dbReference type="EMBL" id="LNQB01000102">
    <property type="protein sequence ID" value="OAP34188.1"/>
    <property type="molecule type" value="Genomic_DNA"/>
</dbReference>
<reference evidence="1 2" key="1">
    <citation type="submission" date="2015-11" db="EMBL/GenBank/DDBJ databases">
        <title>Ensifer anhuiense sp. nov., an effective nitrogen fixation bacterium with Glycine soja.</title>
        <authorList>
            <person name="Yan H."/>
            <person name="Chen W."/>
        </authorList>
    </citation>
    <scope>NUCLEOTIDE SEQUENCE [LARGE SCALE GENOMIC DNA]</scope>
    <source>
        <strain evidence="1 2">LMG 7837</strain>
    </source>
</reference>
<evidence type="ECO:0000313" key="1">
    <source>
        <dbReference type="EMBL" id="OAP34188.1"/>
    </source>
</evidence>
<dbReference type="OrthoDB" id="178184at2"/>
<dbReference type="RefSeq" id="WP_066879362.1">
    <property type="nucleotide sequence ID" value="NZ_LNQB01000102.1"/>
</dbReference>
<dbReference type="STRING" id="36856.ATB98_22950"/>